<dbReference type="Gene3D" id="3.40.50.620">
    <property type="entry name" value="HUPs"/>
    <property type="match status" value="1"/>
</dbReference>
<dbReference type="CDD" id="cd06259">
    <property type="entry name" value="YdcF-like"/>
    <property type="match status" value="1"/>
</dbReference>
<dbReference type="GO" id="GO:0043164">
    <property type="term" value="P:Gram-negative-bacterium-type cell wall biogenesis"/>
    <property type="evidence" value="ECO:0007669"/>
    <property type="project" value="TreeGrafter"/>
</dbReference>
<evidence type="ECO:0000313" key="3">
    <source>
        <dbReference type="EMBL" id="SEJ71262.1"/>
    </source>
</evidence>
<dbReference type="AlphaFoldDB" id="A0A1H7B9V1"/>
<dbReference type="Proteomes" id="UP000199403">
    <property type="component" value="Unassembled WGS sequence"/>
</dbReference>
<name>A0A1H7B9V1_9BACT</name>
<reference evidence="4" key="1">
    <citation type="submission" date="2016-10" db="EMBL/GenBank/DDBJ databases">
        <authorList>
            <person name="Varghese N."/>
            <person name="Submissions S."/>
        </authorList>
    </citation>
    <scope>NUCLEOTIDE SEQUENCE [LARGE SCALE GENOMIC DNA]</scope>
    <source>
        <strain evidence="4">IBRC-M 10761</strain>
    </source>
</reference>
<dbReference type="STRING" id="1416801.SAMN05192553_10966"/>
<dbReference type="PANTHER" id="PTHR30336:SF4">
    <property type="entry name" value="ENVELOPE BIOGENESIS FACTOR ELYC"/>
    <property type="match status" value="1"/>
</dbReference>
<dbReference type="RefSeq" id="WP_092178059.1">
    <property type="nucleotide sequence ID" value="NZ_FNZH01000009.1"/>
</dbReference>
<evidence type="ECO:0000259" key="2">
    <source>
        <dbReference type="Pfam" id="PF02698"/>
    </source>
</evidence>
<evidence type="ECO:0000256" key="1">
    <source>
        <dbReference type="SAM" id="Phobius"/>
    </source>
</evidence>
<dbReference type="GO" id="GO:0005886">
    <property type="term" value="C:plasma membrane"/>
    <property type="evidence" value="ECO:0007669"/>
    <property type="project" value="TreeGrafter"/>
</dbReference>
<sequence>MFFFISQVASFLIMPFSICLGMLVSGLVFIRRDWGKQLIMGGTALLLFFSNSYVSNRLMHAWEPEPRQFEGLPEYDVGIVLTGVTLIDKLPKDRTFFNKGADRVTHTIQLYKMGKLKKILISGGLGFSPIHPKSEAASLAEFMIWAGVKKSDLILETEAKNTRENALFSHRTLQENGYEDFPSTKILLITSAFHMKRAKACFVKTGLCPDTFPTDYYSSSPNLTSKSLIEPSIHSISIWHVLVKEWVGLLAYQMAGYI</sequence>
<dbReference type="EMBL" id="FNZH01000009">
    <property type="protein sequence ID" value="SEJ71262.1"/>
    <property type="molecule type" value="Genomic_DNA"/>
</dbReference>
<keyword evidence="1" id="KW-0812">Transmembrane</keyword>
<evidence type="ECO:0000313" key="4">
    <source>
        <dbReference type="Proteomes" id="UP000199403"/>
    </source>
</evidence>
<dbReference type="GO" id="GO:0000270">
    <property type="term" value="P:peptidoglycan metabolic process"/>
    <property type="evidence" value="ECO:0007669"/>
    <property type="project" value="TreeGrafter"/>
</dbReference>
<keyword evidence="1" id="KW-1133">Transmembrane helix</keyword>
<keyword evidence="4" id="KW-1185">Reference proteome</keyword>
<organism evidence="3 4">
    <name type="scientific">Cyclobacterium xiamenense</name>
    <dbReference type="NCBI Taxonomy" id="1297121"/>
    <lineage>
        <taxon>Bacteria</taxon>
        <taxon>Pseudomonadati</taxon>
        <taxon>Bacteroidota</taxon>
        <taxon>Cytophagia</taxon>
        <taxon>Cytophagales</taxon>
        <taxon>Cyclobacteriaceae</taxon>
        <taxon>Cyclobacterium</taxon>
    </lineage>
</organism>
<gene>
    <name evidence="3" type="ORF">SAMN05192553_10966</name>
</gene>
<keyword evidence="1" id="KW-0472">Membrane</keyword>
<dbReference type="InterPro" id="IPR051599">
    <property type="entry name" value="Cell_Envelope_Assoc"/>
</dbReference>
<dbReference type="InterPro" id="IPR003848">
    <property type="entry name" value="DUF218"/>
</dbReference>
<dbReference type="PANTHER" id="PTHR30336">
    <property type="entry name" value="INNER MEMBRANE PROTEIN, PROBABLE PERMEASE"/>
    <property type="match status" value="1"/>
</dbReference>
<protein>
    <submittedName>
        <fullName evidence="3">Uncharacterized SAM-binding protein YcdF, DUF218 family</fullName>
    </submittedName>
</protein>
<dbReference type="OrthoDB" id="9782395at2"/>
<accession>A0A1H7B9V1</accession>
<proteinExistence type="predicted"/>
<feature type="domain" description="DUF218" evidence="2">
    <location>
        <begin position="78"/>
        <end position="248"/>
    </location>
</feature>
<dbReference type="Pfam" id="PF02698">
    <property type="entry name" value="DUF218"/>
    <property type="match status" value="1"/>
</dbReference>
<dbReference type="InterPro" id="IPR014729">
    <property type="entry name" value="Rossmann-like_a/b/a_fold"/>
</dbReference>
<feature type="transmembrane region" description="Helical" evidence="1">
    <location>
        <begin position="12"/>
        <end position="30"/>
    </location>
</feature>